<evidence type="ECO:0000256" key="6">
    <source>
        <dbReference type="SAM" id="Phobius"/>
    </source>
</evidence>
<dbReference type="PANTHER" id="PTHR15549">
    <property type="entry name" value="PAIRED IMMUNOGLOBULIN-LIKE TYPE 2 RECEPTOR"/>
    <property type="match status" value="1"/>
</dbReference>
<keyword evidence="3 6" id="KW-1133">Transmembrane helix</keyword>
<protein>
    <recommendedName>
        <fullName evidence="9">Mid2 domain-containing protein</fullName>
    </recommendedName>
</protein>
<organism evidence="7 8">
    <name type="scientific">Lophiostoma macrostomum CBS 122681</name>
    <dbReference type="NCBI Taxonomy" id="1314788"/>
    <lineage>
        <taxon>Eukaryota</taxon>
        <taxon>Fungi</taxon>
        <taxon>Dikarya</taxon>
        <taxon>Ascomycota</taxon>
        <taxon>Pezizomycotina</taxon>
        <taxon>Dothideomycetes</taxon>
        <taxon>Pleosporomycetidae</taxon>
        <taxon>Pleosporales</taxon>
        <taxon>Lophiostomataceae</taxon>
        <taxon>Lophiostoma</taxon>
    </lineage>
</organism>
<dbReference type="InterPro" id="IPR051694">
    <property type="entry name" value="Immunoregulatory_rcpt-like"/>
</dbReference>
<evidence type="ECO:0000256" key="3">
    <source>
        <dbReference type="ARBA" id="ARBA00022989"/>
    </source>
</evidence>
<reference evidence="7" key="1">
    <citation type="journal article" date="2020" name="Stud. Mycol.">
        <title>101 Dothideomycetes genomes: a test case for predicting lifestyles and emergence of pathogens.</title>
        <authorList>
            <person name="Haridas S."/>
            <person name="Albert R."/>
            <person name="Binder M."/>
            <person name="Bloem J."/>
            <person name="Labutti K."/>
            <person name="Salamov A."/>
            <person name="Andreopoulos B."/>
            <person name="Baker S."/>
            <person name="Barry K."/>
            <person name="Bills G."/>
            <person name="Bluhm B."/>
            <person name="Cannon C."/>
            <person name="Castanera R."/>
            <person name="Culley D."/>
            <person name="Daum C."/>
            <person name="Ezra D."/>
            <person name="Gonzalez J."/>
            <person name="Henrissat B."/>
            <person name="Kuo A."/>
            <person name="Liang C."/>
            <person name="Lipzen A."/>
            <person name="Lutzoni F."/>
            <person name="Magnuson J."/>
            <person name="Mondo S."/>
            <person name="Nolan M."/>
            <person name="Ohm R."/>
            <person name="Pangilinan J."/>
            <person name="Park H.-J."/>
            <person name="Ramirez L."/>
            <person name="Alfaro M."/>
            <person name="Sun H."/>
            <person name="Tritt A."/>
            <person name="Yoshinaga Y."/>
            <person name="Zwiers L.-H."/>
            <person name="Turgeon B."/>
            <person name="Goodwin S."/>
            <person name="Spatafora J."/>
            <person name="Crous P."/>
            <person name="Grigoriev I."/>
        </authorList>
    </citation>
    <scope>NUCLEOTIDE SEQUENCE</scope>
    <source>
        <strain evidence="7">CBS 122681</strain>
    </source>
</reference>
<sequence length="311" mass="32394">MPCCPAMACRCLLFLFVRPVFHRNLSYPMYSLISLATVLFLSSTTLAQDCFFPNSDLSGSDTACDPSSLVSACCFDGQACLSNGLCVSDPLNATAARDHRGTCTDKDWKSGNCPRHCLDTSNNGANVYSCNVTGSDTYCCGDGCSCDGGYETFDTNAKPADVFTVTIIGNASFTQTHTSTSSSASTATSASTVQTTAASSSSPPASSGGGSSSGTAIGVGVGVGVGVAAILAGAAFWFWRRKRHNAQNGYAGQRAVEADNTEYYPPQKYAQYANLGSSKSAMSSSAQHEAYEMPTTNQAPVELPTSPGLRK</sequence>
<dbReference type="OrthoDB" id="5215637at2759"/>
<dbReference type="Proteomes" id="UP000799324">
    <property type="component" value="Unassembled WGS sequence"/>
</dbReference>
<evidence type="ECO:0000256" key="5">
    <source>
        <dbReference type="SAM" id="MobiDB-lite"/>
    </source>
</evidence>
<gene>
    <name evidence="7" type="ORF">K491DRAFT_203758</name>
</gene>
<name>A0A6A6TJ48_9PLEO</name>
<dbReference type="GO" id="GO:0071944">
    <property type="term" value="C:cell periphery"/>
    <property type="evidence" value="ECO:0007669"/>
    <property type="project" value="UniProtKB-ARBA"/>
</dbReference>
<dbReference type="AlphaFoldDB" id="A0A6A6TJ48"/>
<evidence type="ECO:0000313" key="8">
    <source>
        <dbReference type="Proteomes" id="UP000799324"/>
    </source>
</evidence>
<evidence type="ECO:0000313" key="7">
    <source>
        <dbReference type="EMBL" id="KAF2659247.1"/>
    </source>
</evidence>
<evidence type="ECO:0000256" key="4">
    <source>
        <dbReference type="ARBA" id="ARBA00023136"/>
    </source>
</evidence>
<keyword evidence="4 6" id="KW-0472">Membrane</keyword>
<evidence type="ECO:0000256" key="1">
    <source>
        <dbReference type="ARBA" id="ARBA00004167"/>
    </source>
</evidence>
<accession>A0A6A6TJ48</accession>
<proteinExistence type="predicted"/>
<evidence type="ECO:0008006" key="9">
    <source>
        <dbReference type="Google" id="ProtNLM"/>
    </source>
</evidence>
<keyword evidence="8" id="KW-1185">Reference proteome</keyword>
<keyword evidence="2 6" id="KW-0812">Transmembrane</keyword>
<dbReference type="GO" id="GO:0016020">
    <property type="term" value="C:membrane"/>
    <property type="evidence" value="ECO:0007669"/>
    <property type="project" value="UniProtKB-SubCell"/>
</dbReference>
<feature type="transmembrane region" description="Helical" evidence="6">
    <location>
        <begin position="216"/>
        <end position="239"/>
    </location>
</feature>
<comment type="subcellular location">
    <subcellularLocation>
        <location evidence="1">Membrane</location>
        <topology evidence="1">Single-pass membrane protein</topology>
    </subcellularLocation>
</comment>
<dbReference type="EMBL" id="MU004308">
    <property type="protein sequence ID" value="KAF2659247.1"/>
    <property type="molecule type" value="Genomic_DNA"/>
</dbReference>
<feature type="region of interest" description="Disordered" evidence="5">
    <location>
        <begin position="278"/>
        <end position="311"/>
    </location>
</feature>
<evidence type="ECO:0000256" key="2">
    <source>
        <dbReference type="ARBA" id="ARBA00022692"/>
    </source>
</evidence>